<proteinExistence type="predicted"/>
<gene>
    <name evidence="2" type="ORF">H4Q32_023848</name>
</gene>
<protein>
    <submittedName>
        <fullName evidence="2">Unconventional myosin-XV</fullName>
    </submittedName>
</protein>
<feature type="compositionally biased region" description="Pro residues" evidence="1">
    <location>
        <begin position="326"/>
        <end position="341"/>
    </location>
</feature>
<dbReference type="PRINTS" id="PR01217">
    <property type="entry name" value="PRICHEXTENSN"/>
</dbReference>
<organism evidence="2 3">
    <name type="scientific">Labeo rohita</name>
    <name type="common">Indian major carp</name>
    <name type="synonym">Cyprinus rohita</name>
    <dbReference type="NCBI Taxonomy" id="84645"/>
    <lineage>
        <taxon>Eukaryota</taxon>
        <taxon>Metazoa</taxon>
        <taxon>Chordata</taxon>
        <taxon>Craniata</taxon>
        <taxon>Vertebrata</taxon>
        <taxon>Euteleostomi</taxon>
        <taxon>Actinopterygii</taxon>
        <taxon>Neopterygii</taxon>
        <taxon>Teleostei</taxon>
        <taxon>Ostariophysi</taxon>
        <taxon>Cypriniformes</taxon>
        <taxon>Cyprinidae</taxon>
        <taxon>Labeoninae</taxon>
        <taxon>Labeonini</taxon>
        <taxon>Labeo</taxon>
    </lineage>
</organism>
<comment type="caution">
    <text evidence="2">The sequence shown here is derived from an EMBL/GenBank/DDBJ whole genome shotgun (WGS) entry which is preliminary data.</text>
</comment>
<keyword evidence="3" id="KW-1185">Reference proteome</keyword>
<name>A0ABQ8L9D4_LABRO</name>
<accession>A0ABQ8L9D4</accession>
<feature type="compositionally biased region" description="Pro residues" evidence="1">
    <location>
        <begin position="241"/>
        <end position="250"/>
    </location>
</feature>
<reference evidence="2 3" key="1">
    <citation type="submission" date="2022-01" db="EMBL/GenBank/DDBJ databases">
        <title>A high-quality chromosome-level genome assembly of rohu carp, Labeo rohita.</title>
        <authorList>
            <person name="Arick M.A. II"/>
            <person name="Hsu C.-Y."/>
            <person name="Magbanua Z."/>
            <person name="Pechanova O."/>
            <person name="Grover C."/>
            <person name="Miller E."/>
            <person name="Thrash A."/>
            <person name="Ezzel L."/>
            <person name="Alam S."/>
            <person name="Benzie J."/>
            <person name="Hamilton M."/>
            <person name="Karsi A."/>
            <person name="Lawrence M.L."/>
            <person name="Peterson D.G."/>
        </authorList>
    </citation>
    <scope>NUCLEOTIDE SEQUENCE [LARGE SCALE GENOMIC DNA]</scope>
    <source>
        <strain evidence="3">BAU-BD-2019</strain>
        <tissue evidence="2">Blood</tissue>
    </source>
</reference>
<dbReference type="EMBL" id="JACTAM010000405">
    <property type="protein sequence ID" value="KAI2647348.1"/>
    <property type="molecule type" value="Genomic_DNA"/>
</dbReference>
<feature type="region of interest" description="Disordered" evidence="1">
    <location>
        <begin position="86"/>
        <end position="138"/>
    </location>
</feature>
<evidence type="ECO:0000313" key="3">
    <source>
        <dbReference type="Proteomes" id="UP000830375"/>
    </source>
</evidence>
<feature type="compositionally biased region" description="Pro residues" evidence="1">
    <location>
        <begin position="354"/>
        <end position="369"/>
    </location>
</feature>
<dbReference type="Proteomes" id="UP000830375">
    <property type="component" value="Unassembled WGS sequence"/>
</dbReference>
<feature type="region of interest" description="Disordered" evidence="1">
    <location>
        <begin position="221"/>
        <end position="271"/>
    </location>
</feature>
<evidence type="ECO:0000313" key="2">
    <source>
        <dbReference type="EMBL" id="KAI2647348.1"/>
    </source>
</evidence>
<feature type="compositionally biased region" description="Pro residues" evidence="1">
    <location>
        <begin position="256"/>
        <end position="271"/>
    </location>
</feature>
<sequence length="503" mass="53363">MDPLLRPEFILLRLKQGDLPLEGFTVLFQLVAHTTSYPDDALCVFYDASLNASCRAPSSEDGPRADFATFVEWTLARNRSSFPACSMENLAGATPDPEPSQSPPRHAEHAHEPTVGGKPEPRATELHEPSDQVREPAIVTATVGNSVEREYAEDSITHCTTAEGELNLHLGQNVMDLNIELSACLDFPPTLPQSPLLSVSTAAHPQLTICAVGSPRVCQSPSVSWLEDPSSLPPASESWTPPRPSDPAAPPRLSAPSPPPSPVGPPAPPGSIVPPAPPWSVVAPPSPLDYTPPAAPRCSVPPALWTSSLPRAQPRSSVAPPWTSGSPPPSWSPEPWVPPWPSGSSVSPRTIGFPSPPRALPPPAPPPSVGPRESSAFPPPWLLPPSAPPWGSIMAAVWVSPGSSCSSPLLSPPWLLPPSSPPWNIPSSPWTPSFALLPGVRPPPKPPPKTLYILLSLFVGARTRLPGGGGNVTPLDVLVGFSHHFPLQICVFWSLPYCLHLVC</sequence>
<evidence type="ECO:0000256" key="1">
    <source>
        <dbReference type="SAM" id="MobiDB-lite"/>
    </source>
</evidence>
<feature type="region of interest" description="Disordered" evidence="1">
    <location>
        <begin position="310"/>
        <end position="374"/>
    </location>
</feature>
<feature type="compositionally biased region" description="Basic and acidic residues" evidence="1">
    <location>
        <begin position="119"/>
        <end position="134"/>
    </location>
</feature>